<gene>
    <name evidence="2" type="ORF">CPB83DRAFT_864245</name>
</gene>
<protein>
    <recommendedName>
        <fullName evidence="1">F-box domain-containing protein</fullName>
    </recommendedName>
</protein>
<dbReference type="SUPFAM" id="SSF81383">
    <property type="entry name" value="F-box domain"/>
    <property type="match status" value="1"/>
</dbReference>
<name>A0A9P6E4Z1_9AGAR</name>
<dbReference type="Proteomes" id="UP000807306">
    <property type="component" value="Unassembled WGS sequence"/>
</dbReference>
<dbReference type="Gene3D" id="1.20.1280.50">
    <property type="match status" value="1"/>
</dbReference>
<dbReference type="PROSITE" id="PS50181">
    <property type="entry name" value="FBOX"/>
    <property type="match status" value="1"/>
</dbReference>
<feature type="domain" description="F-box" evidence="1">
    <location>
        <begin position="1"/>
        <end position="49"/>
    </location>
</feature>
<dbReference type="InterPro" id="IPR036047">
    <property type="entry name" value="F-box-like_dom_sf"/>
</dbReference>
<evidence type="ECO:0000313" key="3">
    <source>
        <dbReference type="Proteomes" id="UP000807306"/>
    </source>
</evidence>
<dbReference type="OrthoDB" id="3226064at2759"/>
<dbReference type="SUPFAM" id="SSF49503">
    <property type="entry name" value="Cupredoxins"/>
    <property type="match status" value="1"/>
</dbReference>
<dbReference type="AlphaFoldDB" id="A0A9P6E4Z1"/>
<proteinExistence type="predicted"/>
<dbReference type="InterPro" id="IPR008972">
    <property type="entry name" value="Cupredoxin"/>
</dbReference>
<sequence length="431" mass="49211">MNFTNLPPELIEAILVLCDPIVVSKVAQTCTTLRSLIYFSPDSMLWRELYLTQDLDDPRICVSHNGILKPTPIDWKKELKKVVRARTVVDDTSLGCLRRGELEDILQTLLGLTTCVRPWTTDEIFDLEELSKNLVWVAAKLRKGFLDRLVERSSDSGTDSHAQPKLTFAERQLAARLHTYFGLTKSDSMHRNIVKARAYVYLLRNYRPESDYGPYHPNGTVNWEHIRAVHHVVSTHVTDLDETTEFVYRIYLMSLPFTQVVAPHGFDFAKEEDWAGVTGLWSVSFCFCDHRELLQFNESSSTTIDATLFEAPDFREVFRSLNVNLVVARTEKDPDHPTRPIIYFYGQMVDPSTPTMTGKIQMTPDNQVRWHFVSGEQGNAIWSSEGIQIGGLHSAYGILGSWTTIFHDAEDPVGPFWMRKHNHTHGDNPSP</sequence>
<keyword evidence="3" id="KW-1185">Reference proteome</keyword>
<comment type="caution">
    <text evidence="2">The sequence shown here is derived from an EMBL/GenBank/DDBJ whole genome shotgun (WGS) entry which is preliminary data.</text>
</comment>
<organism evidence="2 3">
    <name type="scientific">Crepidotus variabilis</name>
    <dbReference type="NCBI Taxonomy" id="179855"/>
    <lineage>
        <taxon>Eukaryota</taxon>
        <taxon>Fungi</taxon>
        <taxon>Dikarya</taxon>
        <taxon>Basidiomycota</taxon>
        <taxon>Agaricomycotina</taxon>
        <taxon>Agaricomycetes</taxon>
        <taxon>Agaricomycetidae</taxon>
        <taxon>Agaricales</taxon>
        <taxon>Agaricineae</taxon>
        <taxon>Crepidotaceae</taxon>
        <taxon>Crepidotus</taxon>
    </lineage>
</organism>
<dbReference type="EMBL" id="MU157940">
    <property type="protein sequence ID" value="KAF9522585.1"/>
    <property type="molecule type" value="Genomic_DNA"/>
</dbReference>
<dbReference type="InterPro" id="IPR001810">
    <property type="entry name" value="F-box_dom"/>
</dbReference>
<evidence type="ECO:0000259" key="1">
    <source>
        <dbReference type="PROSITE" id="PS50181"/>
    </source>
</evidence>
<reference evidence="2" key="1">
    <citation type="submission" date="2020-11" db="EMBL/GenBank/DDBJ databases">
        <authorList>
            <consortium name="DOE Joint Genome Institute"/>
            <person name="Ahrendt S."/>
            <person name="Riley R."/>
            <person name="Andreopoulos W."/>
            <person name="Labutti K."/>
            <person name="Pangilinan J."/>
            <person name="Ruiz-Duenas F.J."/>
            <person name="Barrasa J.M."/>
            <person name="Sanchez-Garcia M."/>
            <person name="Camarero S."/>
            <person name="Miyauchi S."/>
            <person name="Serrano A."/>
            <person name="Linde D."/>
            <person name="Babiker R."/>
            <person name="Drula E."/>
            <person name="Ayuso-Fernandez I."/>
            <person name="Pacheco R."/>
            <person name="Padilla G."/>
            <person name="Ferreira P."/>
            <person name="Barriuso J."/>
            <person name="Kellner H."/>
            <person name="Castanera R."/>
            <person name="Alfaro M."/>
            <person name="Ramirez L."/>
            <person name="Pisabarro A.G."/>
            <person name="Kuo A."/>
            <person name="Tritt A."/>
            <person name="Lipzen A."/>
            <person name="He G."/>
            <person name="Yan M."/>
            <person name="Ng V."/>
            <person name="Cullen D."/>
            <person name="Martin F."/>
            <person name="Rosso M.-N."/>
            <person name="Henrissat B."/>
            <person name="Hibbett D."/>
            <person name="Martinez A.T."/>
            <person name="Grigoriev I.V."/>
        </authorList>
    </citation>
    <scope>NUCLEOTIDE SEQUENCE</scope>
    <source>
        <strain evidence="2">CBS 506.95</strain>
    </source>
</reference>
<accession>A0A9P6E4Z1</accession>
<evidence type="ECO:0000313" key="2">
    <source>
        <dbReference type="EMBL" id="KAF9522585.1"/>
    </source>
</evidence>